<protein>
    <submittedName>
        <fullName evidence="1">Uncharacterized protein</fullName>
    </submittedName>
</protein>
<sequence length="61" mass="6816">MEVERFNLGGRKKNDLASAKPGGGNFLGEIWELGFEIGNLKSEREMEIRHERSVILAEAKG</sequence>
<gene>
    <name evidence="1" type="ORF">F2Q69_00061774</name>
</gene>
<dbReference type="EMBL" id="QGKX02000095">
    <property type="protein sequence ID" value="KAF3572359.1"/>
    <property type="molecule type" value="Genomic_DNA"/>
</dbReference>
<accession>A0A3N6TT89</accession>
<name>A0A3N6TT89_BRACR</name>
<organism evidence="1 2">
    <name type="scientific">Brassica cretica</name>
    <name type="common">Mustard</name>
    <dbReference type="NCBI Taxonomy" id="69181"/>
    <lineage>
        <taxon>Eukaryota</taxon>
        <taxon>Viridiplantae</taxon>
        <taxon>Streptophyta</taxon>
        <taxon>Embryophyta</taxon>
        <taxon>Tracheophyta</taxon>
        <taxon>Spermatophyta</taxon>
        <taxon>Magnoliopsida</taxon>
        <taxon>eudicotyledons</taxon>
        <taxon>Gunneridae</taxon>
        <taxon>Pentapetalae</taxon>
        <taxon>rosids</taxon>
        <taxon>malvids</taxon>
        <taxon>Brassicales</taxon>
        <taxon>Brassicaceae</taxon>
        <taxon>Brassiceae</taxon>
        <taxon>Brassica</taxon>
    </lineage>
</organism>
<proteinExistence type="predicted"/>
<comment type="caution">
    <text evidence="1">The sequence shown here is derived from an EMBL/GenBank/DDBJ whole genome shotgun (WGS) entry which is preliminary data.</text>
</comment>
<evidence type="ECO:0000313" key="2">
    <source>
        <dbReference type="Proteomes" id="UP000712600"/>
    </source>
</evidence>
<dbReference type="Proteomes" id="UP000712600">
    <property type="component" value="Unassembled WGS sequence"/>
</dbReference>
<dbReference type="AlphaFoldDB" id="A0A3N6TT89"/>
<reference evidence="1" key="1">
    <citation type="submission" date="2019-12" db="EMBL/GenBank/DDBJ databases">
        <title>Genome sequencing and annotation of Brassica cretica.</title>
        <authorList>
            <person name="Studholme D.J."/>
            <person name="Sarris P."/>
        </authorList>
    </citation>
    <scope>NUCLEOTIDE SEQUENCE</scope>
    <source>
        <strain evidence="1">PFS-109/04</strain>
        <tissue evidence="1">Leaf</tissue>
    </source>
</reference>
<evidence type="ECO:0000313" key="1">
    <source>
        <dbReference type="EMBL" id="KAF3572359.1"/>
    </source>
</evidence>